<feature type="region of interest" description="Disordered" evidence="1">
    <location>
        <begin position="1"/>
        <end position="85"/>
    </location>
</feature>
<dbReference type="GO" id="GO:0009658">
    <property type="term" value="P:chloroplast organization"/>
    <property type="evidence" value="ECO:0007669"/>
    <property type="project" value="TreeGrafter"/>
</dbReference>
<keyword evidence="3" id="KW-1185">Reference proteome</keyword>
<sequence>MSMAEEGARELKETSPAEGLVVEDRDIEAAGSPKDGTVGLEAVDGFSNGKRTREMEVGGEEEGDTKKQKVDSSEEDERPSKESARVKIGAKEFESSVEMFDYFIRFLRAWPLNISVNKYEHMMLLELIKKGHADPEKKIGSGVKAFQIRSHPHYRSNCFFLLREDGSVEDFSFRKCVDHILPLPENMQVKPSGKNAPAIWKGKGGGGGGGRRGRGGKGRF</sequence>
<dbReference type="FunFam" id="3.10.450.40:FF:000016">
    <property type="entry name" value="Predicted protein"/>
    <property type="match status" value="1"/>
</dbReference>
<gene>
    <name evidence="2" type="ORF">SAY86_012010</name>
</gene>
<feature type="compositionally biased region" description="Basic and acidic residues" evidence="1">
    <location>
        <begin position="64"/>
        <end position="85"/>
    </location>
</feature>
<evidence type="ECO:0000256" key="1">
    <source>
        <dbReference type="SAM" id="MobiDB-lite"/>
    </source>
</evidence>
<dbReference type="AlphaFoldDB" id="A0AAN7MC26"/>
<feature type="compositionally biased region" description="Basic and acidic residues" evidence="1">
    <location>
        <begin position="1"/>
        <end position="15"/>
    </location>
</feature>
<dbReference type="GO" id="GO:0005634">
    <property type="term" value="C:nucleus"/>
    <property type="evidence" value="ECO:0007669"/>
    <property type="project" value="TreeGrafter"/>
</dbReference>
<dbReference type="PANTHER" id="PTHR33415">
    <property type="entry name" value="PROTEIN EMBRYO DEFECTIVE 514"/>
    <property type="match status" value="1"/>
</dbReference>
<feature type="compositionally biased region" description="Basic residues" evidence="1">
    <location>
        <begin position="211"/>
        <end position="220"/>
    </location>
</feature>
<dbReference type="PANTHER" id="PTHR33415:SF12">
    <property type="entry name" value="PROTEIN EMBRYO DEFECTIVE 514"/>
    <property type="match status" value="1"/>
</dbReference>
<dbReference type="GO" id="GO:0017126">
    <property type="term" value="P:nucleologenesis"/>
    <property type="evidence" value="ECO:0007669"/>
    <property type="project" value="TreeGrafter"/>
</dbReference>
<dbReference type="InterPro" id="IPR044673">
    <property type="entry name" value="DCL-like"/>
</dbReference>
<dbReference type="GO" id="GO:1901259">
    <property type="term" value="P:chloroplast rRNA processing"/>
    <property type="evidence" value="ECO:0007669"/>
    <property type="project" value="TreeGrafter"/>
</dbReference>
<feature type="region of interest" description="Disordered" evidence="1">
    <location>
        <begin position="191"/>
        <end position="220"/>
    </location>
</feature>
<dbReference type="EMBL" id="JAXQNO010000007">
    <property type="protein sequence ID" value="KAK4794016.1"/>
    <property type="molecule type" value="Genomic_DNA"/>
</dbReference>
<dbReference type="GO" id="GO:0009507">
    <property type="term" value="C:chloroplast"/>
    <property type="evidence" value="ECO:0007669"/>
    <property type="project" value="TreeGrafter"/>
</dbReference>
<protein>
    <submittedName>
        <fullName evidence="2">Uncharacterized protein</fullName>
    </submittedName>
</protein>
<accession>A0AAN7MC26</accession>
<name>A0AAN7MC26_TRANT</name>
<dbReference type="Proteomes" id="UP001346149">
    <property type="component" value="Unassembled WGS sequence"/>
</dbReference>
<proteinExistence type="predicted"/>
<evidence type="ECO:0000313" key="3">
    <source>
        <dbReference type="Proteomes" id="UP001346149"/>
    </source>
</evidence>
<organism evidence="2 3">
    <name type="scientific">Trapa natans</name>
    <name type="common">Water chestnut</name>
    <dbReference type="NCBI Taxonomy" id="22666"/>
    <lineage>
        <taxon>Eukaryota</taxon>
        <taxon>Viridiplantae</taxon>
        <taxon>Streptophyta</taxon>
        <taxon>Embryophyta</taxon>
        <taxon>Tracheophyta</taxon>
        <taxon>Spermatophyta</taxon>
        <taxon>Magnoliopsida</taxon>
        <taxon>eudicotyledons</taxon>
        <taxon>Gunneridae</taxon>
        <taxon>Pentapetalae</taxon>
        <taxon>rosids</taxon>
        <taxon>malvids</taxon>
        <taxon>Myrtales</taxon>
        <taxon>Lythraceae</taxon>
        <taxon>Trapa</taxon>
    </lineage>
</organism>
<reference evidence="2 3" key="1">
    <citation type="journal article" date="2023" name="Hortic Res">
        <title>Pangenome of water caltrop reveals structural variations and asymmetric subgenome divergence after allopolyploidization.</title>
        <authorList>
            <person name="Zhang X."/>
            <person name="Chen Y."/>
            <person name="Wang L."/>
            <person name="Yuan Y."/>
            <person name="Fang M."/>
            <person name="Shi L."/>
            <person name="Lu R."/>
            <person name="Comes H.P."/>
            <person name="Ma Y."/>
            <person name="Chen Y."/>
            <person name="Huang G."/>
            <person name="Zhou Y."/>
            <person name="Zheng Z."/>
            <person name="Qiu Y."/>
        </authorList>
    </citation>
    <scope>NUCLEOTIDE SEQUENCE [LARGE SCALE GENOMIC DNA]</scope>
    <source>
        <strain evidence="2">F231</strain>
    </source>
</reference>
<evidence type="ECO:0000313" key="2">
    <source>
        <dbReference type="EMBL" id="KAK4794016.1"/>
    </source>
</evidence>
<comment type="caution">
    <text evidence="2">The sequence shown here is derived from an EMBL/GenBank/DDBJ whole genome shotgun (WGS) entry which is preliminary data.</text>
</comment>
<dbReference type="Gene3D" id="3.10.450.40">
    <property type="match status" value="1"/>
</dbReference>
<dbReference type="Pfam" id="PF11523">
    <property type="entry name" value="DUF3223"/>
    <property type="match status" value="1"/>
</dbReference>